<feature type="compositionally biased region" description="Low complexity" evidence="1">
    <location>
        <begin position="94"/>
        <end position="109"/>
    </location>
</feature>
<dbReference type="PANTHER" id="PTHR37067:SF3">
    <property type="entry name" value="PX DOMAIN-CONTAINING PROTEIN"/>
    <property type="match status" value="1"/>
</dbReference>
<accession>A0A8K1FHW8</accession>
<dbReference type="EMBL" id="SPLM01000072">
    <property type="protein sequence ID" value="TMW63166.1"/>
    <property type="molecule type" value="Genomic_DNA"/>
</dbReference>
<organism evidence="2 3">
    <name type="scientific">Pythium oligandrum</name>
    <name type="common">Mycoparasitic fungus</name>
    <dbReference type="NCBI Taxonomy" id="41045"/>
    <lineage>
        <taxon>Eukaryota</taxon>
        <taxon>Sar</taxon>
        <taxon>Stramenopiles</taxon>
        <taxon>Oomycota</taxon>
        <taxon>Peronosporomycetes</taxon>
        <taxon>Pythiales</taxon>
        <taxon>Pythiaceae</taxon>
        <taxon>Pythium</taxon>
    </lineage>
</organism>
<dbReference type="OrthoDB" id="163783at2759"/>
<protein>
    <submittedName>
        <fullName evidence="2">Uncharacterized protein</fullName>
    </submittedName>
</protein>
<keyword evidence="3" id="KW-1185">Reference proteome</keyword>
<proteinExistence type="predicted"/>
<feature type="region of interest" description="Disordered" evidence="1">
    <location>
        <begin position="94"/>
        <end position="116"/>
    </location>
</feature>
<evidence type="ECO:0000313" key="3">
    <source>
        <dbReference type="Proteomes" id="UP000794436"/>
    </source>
</evidence>
<evidence type="ECO:0000313" key="2">
    <source>
        <dbReference type="EMBL" id="TMW63166.1"/>
    </source>
</evidence>
<dbReference type="AlphaFoldDB" id="A0A8K1FHW8"/>
<evidence type="ECO:0000256" key="1">
    <source>
        <dbReference type="SAM" id="MobiDB-lite"/>
    </source>
</evidence>
<name>A0A8K1FHW8_PYTOL</name>
<dbReference type="Proteomes" id="UP000794436">
    <property type="component" value="Unassembled WGS sequence"/>
</dbReference>
<dbReference type="PANTHER" id="PTHR37067">
    <property type="entry name" value="PX DOMAIN-CONTAINING PROTEIN"/>
    <property type="match status" value="1"/>
</dbReference>
<sequence length="905" mass="99766">MDNKEQRKKLHRWEQKNRWMGHYELKYGVQPIEFGPALAAPAGGMTGYADGLPTVLKAKCRFCECFGREALASGMGGLSEDAVMGKSSALEFPGSPMGPSDSSMSMDASGGVGLEPPLKRRKKRQTLKVFGPNFRTDNLESHLTREHPVKWKEYERLRDAEKKGFFPEVPEAKDVFLQAAATAAGSNAISQQRYGNGLGLLNGNGMAGLASGSFVTALMDKGASAGIKYVVPTEIMEMVEQLFTSRAFRAATDATGANSWQGFVREDEKLSEDVVNTDSFLTGDCQSIINEVRSITIKNDSLFQFIVDSFASKLSFESTLAMLHASQRLVPDPTGLLGNATMPDVVNAVHQLVGLNLTSISQWMAYAWGYSLSLRFVTHHSTGFVELRLQLAVHDELQDLHLISLPVEAQRHNVESLGGAIVKALVALDTRAMEKIVGVSVDGDGFHMQQYKGIDVWLKKQAAEVATQSAFYVVHSGAYHVSHIIDELLEQCQADFGFGTTLADLEALCRGHPSLLAAMGPAPSRFAAAQWVSTYNACEWLAIHRETIQKWCTEQQMTSRLPPLRWWIVLFVLRDVLKDVVVAFKKCREQALSFADVQKHLRDLVFQLRLKFNIKPVMPTPGTSGTSASSLSLDPCEFAYQDFVNAIIPLDLFMYEAFQLKSIDGIDDTERGTLYQRFNLQLMLLINKILAVTNVPTDATSGSSGGGATAGGDLVSSAAVTTISGADGVTEATSAQQVDTNTVLPELHQYATEIPASTPYEFITMHNLTFMEMLNEQRTRIRHKWTGKVLSMITDDRNRMVSEFAQRGPLYEAVTLSAKQLQSGAASTFRDAWKAFTVEFSSLHSFAIVFGGVLAVTQTSEEDLQRLEALYRFFRVPTILLEAHFHAAQYNKVTALRRHSDATIV</sequence>
<comment type="caution">
    <text evidence="2">The sequence shown here is derived from an EMBL/GenBank/DDBJ whole genome shotgun (WGS) entry which is preliminary data.</text>
</comment>
<gene>
    <name evidence="2" type="ORF">Poli38472_002107</name>
</gene>
<reference evidence="2" key="1">
    <citation type="submission" date="2019-03" db="EMBL/GenBank/DDBJ databases">
        <title>Long read genome sequence of the mycoparasitic Pythium oligandrum ATCC 38472 isolated from sugarbeet rhizosphere.</title>
        <authorList>
            <person name="Gaulin E."/>
        </authorList>
    </citation>
    <scope>NUCLEOTIDE SEQUENCE</scope>
    <source>
        <strain evidence="2">ATCC 38472_TT</strain>
    </source>
</reference>